<dbReference type="RefSeq" id="WP_322466449.1">
    <property type="nucleotide sequence ID" value="NZ_JAXOJX010000028.1"/>
</dbReference>
<dbReference type="PANTHER" id="PTHR32322:SF18">
    <property type="entry name" value="S-ADENOSYLMETHIONINE_S-ADENOSYLHOMOCYSTEINE TRANSPORTER"/>
    <property type="match status" value="1"/>
</dbReference>
<keyword evidence="2" id="KW-1003">Cell membrane</keyword>
<comment type="subcellular location">
    <subcellularLocation>
        <location evidence="1">Cell membrane</location>
        <topology evidence="1">Multi-pass membrane protein</topology>
    </subcellularLocation>
</comment>
<feature type="transmembrane region" description="Helical" evidence="6">
    <location>
        <begin position="133"/>
        <end position="150"/>
    </location>
</feature>
<dbReference type="SUPFAM" id="SSF103481">
    <property type="entry name" value="Multidrug resistance efflux transporter EmrE"/>
    <property type="match status" value="2"/>
</dbReference>
<dbReference type="PANTHER" id="PTHR32322">
    <property type="entry name" value="INNER MEMBRANE TRANSPORTER"/>
    <property type="match status" value="1"/>
</dbReference>
<evidence type="ECO:0000259" key="7">
    <source>
        <dbReference type="Pfam" id="PF00892"/>
    </source>
</evidence>
<accession>A0ABU5IGU4</accession>
<feature type="transmembrane region" description="Helical" evidence="6">
    <location>
        <begin position="194"/>
        <end position="215"/>
    </location>
</feature>
<dbReference type="InterPro" id="IPR050638">
    <property type="entry name" value="AA-Vitamin_Transporters"/>
</dbReference>
<dbReference type="EMBL" id="JAXOJX010000028">
    <property type="protein sequence ID" value="MDZ5458350.1"/>
    <property type="molecule type" value="Genomic_DNA"/>
</dbReference>
<evidence type="ECO:0000256" key="3">
    <source>
        <dbReference type="ARBA" id="ARBA00022692"/>
    </source>
</evidence>
<dbReference type="Gene3D" id="1.10.3730.20">
    <property type="match status" value="1"/>
</dbReference>
<keyword evidence="3 6" id="KW-0812">Transmembrane</keyword>
<feature type="transmembrane region" description="Helical" evidence="6">
    <location>
        <begin position="282"/>
        <end position="300"/>
    </location>
</feature>
<feature type="transmembrane region" description="Helical" evidence="6">
    <location>
        <begin position="257"/>
        <end position="276"/>
    </location>
</feature>
<sequence>MSPSQPTRQPAHLPLVSCLFLAASMTLVGSYVGLSKLLVAVFPVFLLAWLRFGIAAVAMAGWMRKPADEPTLGPAEKRLLFAQSLFGNFLFSICMLFGVQATSALAAGVTMAGIPAAVALLSWVMLKERITPRSAAGIACAVGGIALLAFARNAPGTASAPWWGYVLLLAAVFCEASYVVIGKRLTASLSPRRISALINAWGLALVTPLGLWQALSFDFTQVSAGSWGLLVFYALAASMVSVWLWMQGLKRVPAQQAGVFTVMLPLSAAAIGVLLLGEHMTAAHALACALALAGLLLATWPSRVLPGTASNSAKHPPAPAADKVG</sequence>
<evidence type="ECO:0000256" key="2">
    <source>
        <dbReference type="ARBA" id="ARBA00022475"/>
    </source>
</evidence>
<name>A0ABU5IGU4_9BURK</name>
<feature type="transmembrane region" description="Helical" evidence="6">
    <location>
        <begin position="79"/>
        <end position="99"/>
    </location>
</feature>
<dbReference type="InterPro" id="IPR000620">
    <property type="entry name" value="EamA_dom"/>
</dbReference>
<feature type="transmembrane region" description="Helical" evidence="6">
    <location>
        <begin position="12"/>
        <end position="32"/>
    </location>
</feature>
<reference evidence="8 9" key="1">
    <citation type="submission" date="2023-11" db="EMBL/GenBank/DDBJ databases">
        <title>Draft genome of Azohydromonas lata strain H1 (DSM1123), a polyhydroxyalkanoate producer.</title>
        <authorList>
            <person name="Traversa D."/>
            <person name="D'Addabbo P."/>
            <person name="Pazzani C."/>
            <person name="Manzari C."/>
            <person name="Chiara M."/>
            <person name="Scrascia M."/>
        </authorList>
    </citation>
    <scope>NUCLEOTIDE SEQUENCE [LARGE SCALE GENOMIC DNA]</scope>
    <source>
        <strain evidence="8 9">H1</strain>
    </source>
</reference>
<protein>
    <submittedName>
        <fullName evidence="8">DMT family transporter</fullName>
    </submittedName>
</protein>
<evidence type="ECO:0000256" key="6">
    <source>
        <dbReference type="SAM" id="Phobius"/>
    </source>
</evidence>
<proteinExistence type="predicted"/>
<feature type="transmembrane region" description="Helical" evidence="6">
    <location>
        <begin position="105"/>
        <end position="126"/>
    </location>
</feature>
<feature type="domain" description="EamA" evidence="7">
    <location>
        <begin position="162"/>
        <end position="299"/>
    </location>
</feature>
<comment type="caution">
    <text evidence="8">The sequence shown here is derived from an EMBL/GenBank/DDBJ whole genome shotgun (WGS) entry which is preliminary data.</text>
</comment>
<evidence type="ECO:0000256" key="5">
    <source>
        <dbReference type="ARBA" id="ARBA00023136"/>
    </source>
</evidence>
<organism evidence="8 9">
    <name type="scientific">Azohydromonas lata</name>
    <dbReference type="NCBI Taxonomy" id="45677"/>
    <lineage>
        <taxon>Bacteria</taxon>
        <taxon>Pseudomonadati</taxon>
        <taxon>Pseudomonadota</taxon>
        <taxon>Betaproteobacteria</taxon>
        <taxon>Burkholderiales</taxon>
        <taxon>Sphaerotilaceae</taxon>
        <taxon>Azohydromonas</taxon>
    </lineage>
</organism>
<evidence type="ECO:0000256" key="1">
    <source>
        <dbReference type="ARBA" id="ARBA00004651"/>
    </source>
</evidence>
<evidence type="ECO:0000313" key="8">
    <source>
        <dbReference type="EMBL" id="MDZ5458350.1"/>
    </source>
</evidence>
<feature type="domain" description="EamA" evidence="7">
    <location>
        <begin position="18"/>
        <end position="149"/>
    </location>
</feature>
<feature type="transmembrane region" description="Helical" evidence="6">
    <location>
        <begin position="227"/>
        <end position="245"/>
    </location>
</feature>
<dbReference type="InterPro" id="IPR037185">
    <property type="entry name" value="EmrE-like"/>
</dbReference>
<feature type="transmembrane region" description="Helical" evidence="6">
    <location>
        <begin position="38"/>
        <end position="58"/>
    </location>
</feature>
<dbReference type="Pfam" id="PF00892">
    <property type="entry name" value="EamA"/>
    <property type="match status" value="2"/>
</dbReference>
<gene>
    <name evidence="8" type="ORF">SM757_17380</name>
</gene>
<dbReference type="Proteomes" id="UP001293718">
    <property type="component" value="Unassembled WGS sequence"/>
</dbReference>
<feature type="transmembrane region" description="Helical" evidence="6">
    <location>
        <begin position="162"/>
        <end position="182"/>
    </location>
</feature>
<keyword evidence="5 6" id="KW-0472">Membrane</keyword>
<keyword evidence="4 6" id="KW-1133">Transmembrane helix</keyword>
<evidence type="ECO:0000256" key="4">
    <source>
        <dbReference type="ARBA" id="ARBA00022989"/>
    </source>
</evidence>
<keyword evidence="9" id="KW-1185">Reference proteome</keyword>
<evidence type="ECO:0000313" key="9">
    <source>
        <dbReference type="Proteomes" id="UP001293718"/>
    </source>
</evidence>